<dbReference type="GeneID" id="97999673"/>
<sequence length="75" mass="9172">MKLVLAVFAGLIFIFLVFLYAKAFTDKYKRRIDNVAKHYGYRNYDHLKKIGEKEEEKVIRMKIREDRRRKYGKQN</sequence>
<comment type="caution">
    <text evidence="1">The sequence shown here is derived from an EMBL/GenBank/DDBJ whole genome shotgun (WGS) entry which is preliminary data.</text>
</comment>
<reference evidence="1 2" key="1">
    <citation type="submission" date="2018-08" db="EMBL/GenBank/DDBJ databases">
        <title>A genome reference for cultivated species of the human gut microbiota.</title>
        <authorList>
            <person name="Zou Y."/>
            <person name="Xue W."/>
            <person name="Luo G."/>
        </authorList>
    </citation>
    <scope>NUCLEOTIDE SEQUENCE [LARGE SCALE GENOMIC DNA]</scope>
    <source>
        <strain evidence="1 2">AM25-6</strain>
    </source>
</reference>
<dbReference type="Proteomes" id="UP000261212">
    <property type="component" value="Unassembled WGS sequence"/>
</dbReference>
<protein>
    <submittedName>
        <fullName evidence="1">Uncharacterized protein</fullName>
    </submittedName>
</protein>
<dbReference type="EMBL" id="QUSM01000003">
    <property type="protein sequence ID" value="RGD74386.1"/>
    <property type="molecule type" value="Genomic_DNA"/>
</dbReference>
<evidence type="ECO:0000313" key="2">
    <source>
        <dbReference type="Proteomes" id="UP000261212"/>
    </source>
</evidence>
<dbReference type="RefSeq" id="WP_007049236.1">
    <property type="nucleotide sequence ID" value="NZ_CABKNJ010000005.1"/>
</dbReference>
<organism evidence="1 2">
    <name type="scientific">Anaerofustis stercorihominis</name>
    <dbReference type="NCBI Taxonomy" id="214853"/>
    <lineage>
        <taxon>Bacteria</taxon>
        <taxon>Bacillati</taxon>
        <taxon>Bacillota</taxon>
        <taxon>Clostridia</taxon>
        <taxon>Eubacteriales</taxon>
        <taxon>Eubacteriaceae</taxon>
        <taxon>Anaerofustis</taxon>
    </lineage>
</organism>
<proteinExistence type="predicted"/>
<name>A0A3E3DZ80_9FIRM</name>
<dbReference type="AlphaFoldDB" id="A0A3E3DZ80"/>
<gene>
    <name evidence="1" type="ORF">DW687_06365</name>
</gene>
<evidence type="ECO:0000313" key="1">
    <source>
        <dbReference type="EMBL" id="RGD74386.1"/>
    </source>
</evidence>
<accession>A0A3E3DZ80</accession>